<evidence type="ECO:0000313" key="4">
    <source>
        <dbReference type="Proteomes" id="UP001642540"/>
    </source>
</evidence>
<feature type="compositionally biased region" description="Basic and acidic residues" evidence="1">
    <location>
        <begin position="530"/>
        <end position="541"/>
    </location>
</feature>
<dbReference type="InterPro" id="IPR011249">
    <property type="entry name" value="Metalloenz_LuxS/M16"/>
</dbReference>
<dbReference type="PANTHER" id="PTHR43016:SF16">
    <property type="entry name" value="METALLOPROTEASE, PUTATIVE (AFU_ORTHOLOGUE AFUA_4G07610)-RELATED"/>
    <property type="match status" value="1"/>
</dbReference>
<comment type="caution">
    <text evidence="3">The sequence shown here is derived from an EMBL/GenBank/DDBJ whole genome shotgun (WGS) entry which is preliminary data.</text>
</comment>
<dbReference type="Gene3D" id="3.30.830.10">
    <property type="entry name" value="Metalloenzyme, LuxS/M16 peptidase-like"/>
    <property type="match status" value="1"/>
</dbReference>
<dbReference type="EMBL" id="CAXLJM020000020">
    <property type="protein sequence ID" value="CAL8086532.1"/>
    <property type="molecule type" value="Genomic_DNA"/>
</dbReference>
<feature type="region of interest" description="Disordered" evidence="1">
    <location>
        <begin position="530"/>
        <end position="582"/>
    </location>
</feature>
<gene>
    <name evidence="3" type="ORF">ODALV1_LOCUS6467</name>
</gene>
<accession>A0ABP1Q430</accession>
<organism evidence="3 4">
    <name type="scientific">Orchesella dallaii</name>
    <dbReference type="NCBI Taxonomy" id="48710"/>
    <lineage>
        <taxon>Eukaryota</taxon>
        <taxon>Metazoa</taxon>
        <taxon>Ecdysozoa</taxon>
        <taxon>Arthropoda</taxon>
        <taxon>Hexapoda</taxon>
        <taxon>Collembola</taxon>
        <taxon>Entomobryomorpha</taxon>
        <taxon>Entomobryoidea</taxon>
        <taxon>Orchesellidae</taxon>
        <taxon>Orchesellinae</taxon>
        <taxon>Orchesella</taxon>
    </lineage>
</organism>
<protein>
    <recommendedName>
        <fullName evidence="2">Peptidase M16 C-terminal domain-containing protein</fullName>
    </recommendedName>
</protein>
<proteinExistence type="predicted"/>
<evidence type="ECO:0000259" key="2">
    <source>
        <dbReference type="Pfam" id="PF05193"/>
    </source>
</evidence>
<feature type="domain" description="Peptidase M16 C-terminal" evidence="2">
    <location>
        <begin position="256"/>
        <end position="426"/>
    </location>
</feature>
<reference evidence="3 4" key="1">
    <citation type="submission" date="2024-08" db="EMBL/GenBank/DDBJ databases">
        <authorList>
            <person name="Cucini C."/>
            <person name="Frati F."/>
        </authorList>
    </citation>
    <scope>NUCLEOTIDE SEQUENCE [LARGE SCALE GENOMIC DNA]</scope>
</reference>
<evidence type="ECO:0000256" key="1">
    <source>
        <dbReference type="SAM" id="MobiDB-lite"/>
    </source>
</evidence>
<dbReference type="Pfam" id="PF05193">
    <property type="entry name" value="Peptidase_M16_C"/>
    <property type="match status" value="1"/>
</dbReference>
<sequence>MAEVQEPTVIPEPGDVEKVVHNFELDYELQMPIPGPLSLKKYKSKRSGMTAYFVDMDTQVINAYFCLGTDQPEAIGIEQLLHQLDSSGGLLPRAMRGDMLRPAWQFHGAENPLADRDESCYVCCALGESAFLGTFSCSLYLLQNLEAVLELHGFPYPNAEKDLNLNAVVEGKPSGEGEGPTVGDDQSQTTTTHTDEEEKEEPELEPTLDAAYYSLSEAGEGAMAWEATLQSMFPGVRAFWNRLLNDGKSHRLGPKMRRCFDSMYRPENLSVIVTGAVKNYEQILEMLTDHETDYFETHPNLPEFSKPWTSPLPPRPAAITNSVRFISRNPLKTPSATICIGWRGCPSIDLETSMALKILTAHVAVGPLWSKLVTAGYAHRISWCQLEYKETCSLITIHALPDDETVSKSLEIVEATLNELANGDVNNNNEGLNLKDIQAMADRVGWHYIRETESEPFLVVAAAIAKAERYGEGSMEQVDNRICPRVIVDKLLQKPREFWMELMSKYFISNGRYLTQVVPVDDEMMKQLQLEEQKTSQEKPSSEMQYAAGSRRAASKPRRKSSNAVGEESNVAVDEDGRNNNMIADVNEGKKEDGAIGGPGTVSEYDGPLEEQLKERPFPFGDHDAELENFEQRMEITKQFLSTVRESQLKYWSIASYESNGAEQHPLFPLKEMPMYTFLDDTNSAFVYITVGLDTTSLDSHARRLLAPVTAALGAFVCPRPPALDTDSEIEQPNEFNPPLHIADSQVSLGLNGESTQNVFLTIIVRPEKYKWAVGLLHHILYDNVFSTNYLRFIAKEAVRGLAANYKMQKAESPNYECFDSGEINLHGLINLIYKEESNARLFVGRRRLDLMMEYLEELEKQPEAVTKETNDVWNKIVGGNNVVLQVAGNISELAAAEKDLVGPWKSHFSGKQKPINPVHAKLTSEPAVMLSPAGEGVVVELAEPRAPCLSLAIPINPNSPDFPKLCMAAQLFSMAQKWTWSCWGLDDVCSPVLRMPCSYANLITLNLECVDVMGCLMAMKMMIKDDWPWLETLLTATKLMVINDPATLELGAQGSIMSALLSHINGQSVEGRRNLLKESMNVTVDDIKEVINKHLVKLFDPTSAWCSLMVYKPENEPLIQRIEQLGFKLKSVGINELCKNI</sequence>
<feature type="region of interest" description="Disordered" evidence="1">
    <location>
        <begin position="169"/>
        <end position="207"/>
    </location>
</feature>
<dbReference type="SUPFAM" id="SSF63411">
    <property type="entry name" value="LuxS/MPP-like metallohydrolase"/>
    <property type="match status" value="1"/>
</dbReference>
<dbReference type="PANTHER" id="PTHR43016">
    <property type="entry name" value="PRESEQUENCE PROTEASE"/>
    <property type="match status" value="1"/>
</dbReference>
<evidence type="ECO:0000313" key="3">
    <source>
        <dbReference type="EMBL" id="CAL8086532.1"/>
    </source>
</evidence>
<name>A0ABP1Q430_9HEXA</name>
<feature type="compositionally biased region" description="Acidic residues" evidence="1">
    <location>
        <begin position="195"/>
        <end position="206"/>
    </location>
</feature>
<dbReference type="InterPro" id="IPR007863">
    <property type="entry name" value="Peptidase_M16_C"/>
</dbReference>
<dbReference type="Proteomes" id="UP001642540">
    <property type="component" value="Unassembled WGS sequence"/>
</dbReference>
<keyword evidence="4" id="KW-1185">Reference proteome</keyword>